<feature type="domain" description="Ketosynthase family 3 (KS3)" evidence="7">
    <location>
        <begin position="35"/>
        <end position="458"/>
    </location>
</feature>
<dbReference type="InterPro" id="IPR020807">
    <property type="entry name" value="PKS_DH"/>
</dbReference>
<dbReference type="SUPFAM" id="SSF53901">
    <property type="entry name" value="Thiolase-like"/>
    <property type="match status" value="2"/>
</dbReference>
<dbReference type="CDD" id="cd00833">
    <property type="entry name" value="PKS"/>
    <property type="match status" value="2"/>
</dbReference>
<dbReference type="CDD" id="cd08956">
    <property type="entry name" value="KR_3_FAS_SDR_x"/>
    <property type="match status" value="1"/>
</dbReference>
<dbReference type="InterPro" id="IPR020806">
    <property type="entry name" value="PKS_PP-bd"/>
</dbReference>
<evidence type="ECO:0000256" key="1">
    <source>
        <dbReference type="ARBA" id="ARBA00022450"/>
    </source>
</evidence>
<dbReference type="InterPro" id="IPR049552">
    <property type="entry name" value="PKS_DH_N"/>
</dbReference>
<gene>
    <name evidence="9" type="primary">eryA_6</name>
    <name evidence="9" type="ORF">ENSA5_31380</name>
</gene>
<dbReference type="CDD" id="cd08952">
    <property type="entry name" value="KR_1_SDR_x"/>
    <property type="match status" value="1"/>
</dbReference>
<dbReference type="InterPro" id="IPR001031">
    <property type="entry name" value="Thioesterase"/>
</dbReference>
<dbReference type="PROSITE" id="PS00012">
    <property type="entry name" value="PHOSPHOPANTETHEINE"/>
    <property type="match status" value="2"/>
</dbReference>
<dbReference type="PROSITE" id="PS52004">
    <property type="entry name" value="KS3_2"/>
    <property type="match status" value="2"/>
</dbReference>
<dbReference type="GO" id="GO:0047879">
    <property type="term" value="F:erythronolide synthase activity"/>
    <property type="evidence" value="ECO:0007669"/>
    <property type="project" value="UniProtKB-EC"/>
</dbReference>
<dbReference type="Gene3D" id="3.40.47.10">
    <property type="match status" value="2"/>
</dbReference>
<dbReference type="InterPro" id="IPR006162">
    <property type="entry name" value="Ppantetheine_attach_site"/>
</dbReference>
<dbReference type="InterPro" id="IPR020841">
    <property type="entry name" value="PKS_Beta-ketoAc_synthase_dom"/>
</dbReference>
<name>A0A2S9XYH1_9BACT</name>
<dbReference type="Gene3D" id="1.10.1200.10">
    <property type="entry name" value="ACP-like"/>
    <property type="match status" value="2"/>
</dbReference>
<dbReference type="PANTHER" id="PTHR43775">
    <property type="entry name" value="FATTY ACID SYNTHASE"/>
    <property type="match status" value="1"/>
</dbReference>
<dbReference type="InterPro" id="IPR055123">
    <property type="entry name" value="SpnB-like_Rossmann"/>
</dbReference>
<dbReference type="FunFam" id="3.40.366.10:FF:000002">
    <property type="entry name" value="Probable polyketide synthase 2"/>
    <property type="match status" value="1"/>
</dbReference>
<evidence type="ECO:0000259" key="6">
    <source>
        <dbReference type="PROSITE" id="PS50075"/>
    </source>
</evidence>
<dbReference type="SMART" id="SM01294">
    <property type="entry name" value="PKS_PP_betabranch"/>
    <property type="match status" value="1"/>
</dbReference>
<dbReference type="InterPro" id="IPR018201">
    <property type="entry name" value="Ketoacyl_synth_AS"/>
</dbReference>
<dbReference type="Gene3D" id="3.10.129.110">
    <property type="entry name" value="Polyketide synthase dehydratase"/>
    <property type="match status" value="1"/>
</dbReference>
<dbReference type="EMBL" id="PVNK01000148">
    <property type="protein sequence ID" value="PRP97905.1"/>
    <property type="molecule type" value="Genomic_DNA"/>
</dbReference>
<dbReference type="SMART" id="SM00826">
    <property type="entry name" value="PKS_DH"/>
    <property type="match status" value="1"/>
</dbReference>
<dbReference type="Pfam" id="PF14765">
    <property type="entry name" value="PS-DH"/>
    <property type="match status" value="1"/>
</dbReference>
<dbReference type="RefSeq" id="WP_106392502.1">
    <property type="nucleotide sequence ID" value="NZ_PVNK01000148.1"/>
</dbReference>
<dbReference type="Pfam" id="PF00975">
    <property type="entry name" value="Thioesterase"/>
    <property type="match status" value="1"/>
</dbReference>
<dbReference type="PROSITE" id="PS00606">
    <property type="entry name" value="KS3_1"/>
    <property type="match status" value="2"/>
</dbReference>
<dbReference type="Pfam" id="PF18369">
    <property type="entry name" value="PKS_DE"/>
    <property type="match status" value="1"/>
</dbReference>
<dbReference type="InterPro" id="IPR009081">
    <property type="entry name" value="PP-bd_ACP"/>
</dbReference>
<dbReference type="SUPFAM" id="SSF55048">
    <property type="entry name" value="Probable ACP-binding domain of malonyl-CoA ACP transacylase"/>
    <property type="match status" value="2"/>
</dbReference>
<dbReference type="FunFam" id="3.40.47.10:FF:000019">
    <property type="entry name" value="Polyketide synthase type I"/>
    <property type="match status" value="2"/>
</dbReference>
<feature type="active site" description="Proton donor; for dehydratase activity" evidence="5">
    <location>
        <position position="1126"/>
    </location>
</feature>
<comment type="function">
    <text evidence="4">Involved in production of the polyketide antibiotic thailandamide.</text>
</comment>
<dbReference type="GO" id="GO:0031177">
    <property type="term" value="F:phosphopantetheine binding"/>
    <property type="evidence" value="ECO:0007669"/>
    <property type="project" value="InterPro"/>
</dbReference>
<dbReference type="NCBIfam" id="NF045894">
    <property type="entry name" value="PKS_plus_SDR"/>
    <property type="match status" value="1"/>
</dbReference>
<dbReference type="GO" id="GO:0004312">
    <property type="term" value="F:fatty acid synthase activity"/>
    <property type="evidence" value="ECO:0007669"/>
    <property type="project" value="TreeGrafter"/>
</dbReference>
<dbReference type="InterPro" id="IPR036291">
    <property type="entry name" value="NAD(P)-bd_dom_sf"/>
</dbReference>
<dbReference type="InterPro" id="IPR014043">
    <property type="entry name" value="Acyl_transferase_dom"/>
</dbReference>
<dbReference type="SUPFAM" id="SSF47336">
    <property type="entry name" value="ACP-like"/>
    <property type="match status" value="1"/>
</dbReference>
<dbReference type="SMART" id="SM00825">
    <property type="entry name" value="PKS_KS"/>
    <property type="match status" value="2"/>
</dbReference>
<feature type="region of interest" description="C-terminal hotdog fold" evidence="5">
    <location>
        <begin position="1066"/>
        <end position="1208"/>
    </location>
</feature>
<feature type="domain" description="PKS/mFAS DH" evidence="8">
    <location>
        <begin position="930"/>
        <end position="1208"/>
    </location>
</feature>
<dbReference type="InterPro" id="IPR029058">
    <property type="entry name" value="AB_hydrolase_fold"/>
</dbReference>
<keyword evidence="1" id="KW-0596">Phosphopantetheine</keyword>
<dbReference type="PANTHER" id="PTHR43775:SF51">
    <property type="entry name" value="INACTIVE PHENOLPHTHIOCEROL SYNTHESIS POLYKETIDE SYNTHASE TYPE I PKS1-RELATED"/>
    <property type="match status" value="1"/>
</dbReference>
<keyword evidence="10" id="KW-1185">Reference proteome</keyword>
<dbReference type="Pfam" id="PF08659">
    <property type="entry name" value="KR"/>
    <property type="match status" value="2"/>
</dbReference>
<evidence type="ECO:0000256" key="4">
    <source>
        <dbReference type="ARBA" id="ARBA00054155"/>
    </source>
</evidence>
<dbReference type="EC" id="2.3.1.94" evidence="9"/>
<feature type="domain" description="Carrier" evidence="6">
    <location>
        <begin position="1675"/>
        <end position="1753"/>
    </location>
</feature>
<evidence type="ECO:0000256" key="2">
    <source>
        <dbReference type="ARBA" id="ARBA00022553"/>
    </source>
</evidence>
<evidence type="ECO:0000256" key="5">
    <source>
        <dbReference type="PROSITE-ProRule" id="PRU01363"/>
    </source>
</evidence>
<feature type="active site" description="Proton acceptor; for dehydratase activity" evidence="5">
    <location>
        <position position="961"/>
    </location>
</feature>
<dbReference type="InterPro" id="IPR036736">
    <property type="entry name" value="ACP-like_sf"/>
</dbReference>
<dbReference type="InterPro" id="IPR032821">
    <property type="entry name" value="PKS_assoc"/>
</dbReference>
<dbReference type="SMART" id="SM00823">
    <property type="entry name" value="PKS_PP"/>
    <property type="match status" value="2"/>
</dbReference>
<dbReference type="OrthoDB" id="5476655at2"/>
<dbReference type="Pfam" id="PF00698">
    <property type="entry name" value="Acyl_transf_1"/>
    <property type="match status" value="2"/>
</dbReference>
<dbReference type="Pfam" id="PF22953">
    <property type="entry name" value="SpnB_Rossmann"/>
    <property type="match status" value="1"/>
</dbReference>
<keyword evidence="3 9" id="KW-0808">Transferase</keyword>
<feature type="domain" description="Ketosynthase family 3 (KS3)" evidence="7">
    <location>
        <begin position="1779"/>
        <end position="2204"/>
    </location>
</feature>
<dbReference type="FunFam" id="1.10.1200.10:FF:000007">
    <property type="entry name" value="Probable polyketide synthase pks17"/>
    <property type="match status" value="1"/>
</dbReference>
<dbReference type="InterPro" id="IPR001227">
    <property type="entry name" value="Ac_transferase_dom_sf"/>
</dbReference>
<dbReference type="InterPro" id="IPR014031">
    <property type="entry name" value="Ketoacyl_synth_C"/>
</dbReference>
<dbReference type="Pfam" id="PF00109">
    <property type="entry name" value="ketoacyl-synt"/>
    <property type="match status" value="2"/>
</dbReference>
<dbReference type="InterPro" id="IPR049900">
    <property type="entry name" value="PKS_mFAS_DH"/>
</dbReference>
<dbReference type="InterPro" id="IPR057326">
    <property type="entry name" value="KR_dom"/>
</dbReference>
<dbReference type="GO" id="GO:0004315">
    <property type="term" value="F:3-oxoacyl-[acyl-carrier-protein] synthase activity"/>
    <property type="evidence" value="ECO:0007669"/>
    <property type="project" value="InterPro"/>
</dbReference>
<dbReference type="InterPro" id="IPR013968">
    <property type="entry name" value="PKS_KR"/>
</dbReference>
<accession>A0A2S9XYH1</accession>
<feature type="domain" description="Carrier" evidence="6">
    <location>
        <begin position="3251"/>
        <end position="3324"/>
    </location>
</feature>
<comment type="caution">
    <text evidence="9">The sequence shown here is derived from an EMBL/GenBank/DDBJ whole genome shotgun (WGS) entry which is preliminary data.</text>
</comment>
<evidence type="ECO:0000313" key="9">
    <source>
        <dbReference type="EMBL" id="PRP97905.1"/>
    </source>
</evidence>
<proteinExistence type="predicted"/>
<dbReference type="Pfam" id="PF02801">
    <property type="entry name" value="Ketoacyl-synt_C"/>
    <property type="match status" value="2"/>
</dbReference>
<dbReference type="Gene3D" id="3.40.366.10">
    <property type="entry name" value="Malonyl-Coenzyme A Acyl Carrier Protein, domain 2"/>
    <property type="match status" value="2"/>
</dbReference>
<dbReference type="InterPro" id="IPR042104">
    <property type="entry name" value="PKS_dehydratase_sf"/>
</dbReference>
<dbReference type="InterPro" id="IPR016035">
    <property type="entry name" value="Acyl_Trfase/lysoPLipase"/>
</dbReference>
<dbReference type="InterPro" id="IPR014030">
    <property type="entry name" value="Ketoacyl_synth_N"/>
</dbReference>
<dbReference type="Gene3D" id="3.30.70.3290">
    <property type="match status" value="2"/>
</dbReference>
<organism evidence="9 10">
    <name type="scientific">Enhygromyxa salina</name>
    <dbReference type="NCBI Taxonomy" id="215803"/>
    <lineage>
        <taxon>Bacteria</taxon>
        <taxon>Pseudomonadati</taxon>
        <taxon>Myxococcota</taxon>
        <taxon>Polyangia</taxon>
        <taxon>Nannocystales</taxon>
        <taxon>Nannocystaceae</taxon>
        <taxon>Enhygromyxa</taxon>
    </lineage>
</organism>
<dbReference type="InterPro" id="IPR050091">
    <property type="entry name" value="PKS_NRPS_Biosynth_Enz"/>
</dbReference>
<dbReference type="PROSITE" id="PS52019">
    <property type="entry name" value="PKS_MFAS_DH"/>
    <property type="match status" value="1"/>
</dbReference>
<dbReference type="PROSITE" id="PS50075">
    <property type="entry name" value="CARRIER"/>
    <property type="match status" value="2"/>
</dbReference>
<dbReference type="Pfam" id="PF21089">
    <property type="entry name" value="PKS_DH_N"/>
    <property type="match status" value="1"/>
</dbReference>
<dbReference type="Proteomes" id="UP000237968">
    <property type="component" value="Unassembled WGS sequence"/>
</dbReference>
<dbReference type="InterPro" id="IPR041618">
    <property type="entry name" value="PKS_DE"/>
</dbReference>
<evidence type="ECO:0000259" key="8">
    <source>
        <dbReference type="PROSITE" id="PS52019"/>
    </source>
</evidence>
<dbReference type="Gene3D" id="3.40.50.1820">
    <property type="entry name" value="alpha/beta hydrolase"/>
    <property type="match status" value="2"/>
</dbReference>
<keyword evidence="2" id="KW-0597">Phosphoprotein</keyword>
<dbReference type="Pfam" id="PF00550">
    <property type="entry name" value="PP-binding"/>
    <property type="match status" value="2"/>
</dbReference>
<sequence>MTDPAQAKLRKTLSRALTEVKRLRAKLAELEGPSTEPIAIVGIGLRLPGGVVDLASLWSLLERGQDAVAPIPATRWDAEACYDPSPDAPGKSYVREAALLDHVDLFDPAFFNITPREAASIDPQHRLLLEGAWEALEHAGIVPATRVDSQTGVFVGIGPSDYARLIDDAGDNPYAVMGTHSSFAAGRVAFALGLQGPAMTVDTACSSSLVALHLASSSLRARECELALAAGVQVLASPEPFVQLSRTRALAPDGRCKTFSADADGYGRGEGVVVLALERLADARAHGREPLALVRGTAVNHDGRSSGITAPNGSSQQKVLRAALTDAGLEAHEVDMVECHGTGTALGDPIEVQALAAVYGAKRRPERKLLLGAIKTNIAHLESAAGLAGVAKVIAALDHDTLPATLHCASPNPHLDWGALPVEIIRDARPWPRGEGPRRAGVSGFGLSGTNAHVILEDAPSPAPAKPPIASLEYVPLLLSGRTEAALRDQAARLLARVEDPRGRPSTLELGAALATTRTHFEHRAVAISPASASAKAALAALELGSSSPAVTPKLALLFTGQGSQRPQMGRELYERFAVFRASVDELCSKLDRPPGAGSARRRRPLLEVMHAAAGSEAAALLDRTEFTQPALFTLEVALYRLFESWGLRPKLLLGHSVGEIAAAHVAGVLDVDDACALVTARAELMAALPPGGAMWSIQASEAEVDAALAEQPGALDIAGLNGPMSTVISGDEAPARALAEQFEARGRKVKQLAVSHAFHSRRMEPMLAEFEARIAALRFKHARIPIASNLSGAIAGPEIATPAYWVRHVRQAVRFVDGVRALETHGATATFELGPQGVLSAIAAGCLSDQAQARRLPLIPSLSKSAPEPLALMTALARLHVHGVSLDWSAVFELQRPPRVALPTYPFQRERMWLEPRPRPATGALAGRYPLSGHRTELPHGGALHTLEIGPAIQRYLGDHIVYDTIVVPGAFYVAVLLAVAESTWPDRAVELRELEFIRALTFKAPADHVTLRVQLDPLGDDLSQYAASLSTRSEGEWTTHASSILATPSDDPPAPEPLDLRGASWVDDSERLDRRLRDMHIDWGPKWWWLRQTAALGPDTVLGRFDAQAGVPGDDGPVPGGLIDSSFALATWTAGYEQGSTPRLPFAARRVVWLGQRRPPQRARYQARSTTQTSSTADITYYDADGRALAWIEGFSTRPAPIERFLPPRASRDLYIVSWVALDEASRPVAPVAPVARLGGDPLGLAELYAFDAVHPDLASVIAGQSQTVVVSCGPGESPLATASATLELVQAWLSASALSDRRLVLVTRDAVAVDPGPSALDLAASVIWGLVRSVMAEHPERDIRLIDIDDDQPAASAPFARALGCEESQLAIRRQSVLASRLAPAPSASERPPPAFDANATVVVTGATGGLGAALTRHLVARHGVRRLLLISRRGPDSPGAEELVADLQAAGAEVELLACDVGDRAQLADALASIDAAHPLTGVFHTAGVVDDATVAGLDEARLARVFAPKVRGSRNLHELTASHKLVCFVVFSSLAGLLGSAGQANYAAANAYIDALCAHRRARGLPATSLAWGPWAEGGMAARLSEVDRARMARQGFLALSFEQGARLLDAALERSAALQVPVRLDTRALGASSDELSPLLRDLVPRASPRRRSEDSSLARRLVGLGEAEQRSELLDLVTRETATIFGLSDPSSLGPELPLQELGLDSLMAVELRNQLQAATKLRLPSTLLFDYPTLTALADMLRERLLALATETEHESPPAATPRPPRVPHERDPIAIVAMACRLPGGVHSPEQLWDLLDAGLDASTELPSDRGWPKDLYNPDPAKPGKSVTARGGFLHDAAAFDPAFFGISGREVAAIDPQQRLLLETSWEALERAGIPPDSLRGSPTGVFVGVMYSDYGGRLFASPEALEGYVGIGSAPSVASGRISYTFGFEGPAVSVDTACSSSLVALHLAAQALRNHECDLALAGGATVMATPSMFVEFSRQRALAPDGRCKSFASDADGVAWAEGAGMLVLERLSDARRHGHPVLALVRGSTINQDGRSQGLTAPNGPSQQRVIRAALAAASLSPADVDLIEAHGTGTKLGDPIEAQALAAVYGPHHSSDAPLLLGSIKSNIGHTQAAAGVAGIIKVVLALERQHIPRTIHVTEPTPHVDWSSGALRLLTEPQAWPRGQRQRRAAVSSFGISGTNAHVLVEEAPVEDIAEGPRERDEEHAQSWRCLLLSSPSASALPGLAARLRDHLRANPQLRLTDVAYTLAAHRTQFEHRVVLVVDSLAAAVTTLDALARGQTPPEVSVGRARAAPRSAFLFTGQGAQRPGMGADLVAAFPAFRAAFDEICRRFAPHLERSLRAVIFAEPGSDDAALLGETAYTQPALFALEVALFRLLESWGLAPDLVLGHSIGELAAAHVAGVMSLADACELVAERGRLMQSMREDGVMISIQASEDELRPLVDADPGVDIAGLNGPRSTVLSGDEQAARSVAARFEARGRKTRQLAVSHAFHSHHMEPMLDELRAVAETSTFAAPRTSLVSNVTGRLADPDLLRSPDYWARQVRAAVRFADGVRELEREGVTLAVELGPHGVLTASAATCLEHPDQVRLVSTLRRDRADLESLHVALAQLHCAGAGLSWADYYRPLDARLVSLPTYAFERARYWLEVPTKAPAQDPHAAAFWSAVEARDDAQLGALLDLDDQSQTALTSVLPALRAWRGTSRERETLDSWRYRETWVPLAVDTGPASQAPWLVIATTDAAGSVAERLGAQLPTTLVIADPEAGREQLARRLRRAAGDGPLAGVIADLGSSEHHPRHRGLPLGLALALTLAQALADAEIDAKLWLLTRSAVSTGPDDHLEHPLLAMIWGLGRVLSLDQPQRWGGLVDLPCEVPDALVSTLARALLRGGHEDQLAIRPRGLLARRLERAPAEALGPRFRARGTALITGGTGALGAHTARWLTKRGAAHLVLTSRRGEAAPGARSLRAELESLGARVSIERCDSADPRAIAALVAKLSELDGSDEELRIIAHAAGVSGPPTSVDQLSIEGLAEVTAAKVCGAAALHELTLTRDLDAFICFASIAGVWGSGQQAPYSAANAYLDALALHRASSGLPATSLAWGPWAGPGMADEELSELLRSHGLSPMAPAHAIASLELALRSRDPSLVIADLDWSRFAPVYASQRPRPLLTAIPEARRALAPLPSDAQLRRALERVSLSQLREAGILDAVLDLVNDASPTEAAAPTDLLTLPISERRAAVREQLRAFAARVLRVSVDEIEHDQGLTALGLDSLMAVELRTQLAAAGIAIPAADFLRGLSVAELAERFIASSGGPSETGETGRPTSRWINIEHPSSTADLRLVCFPYAAGGPTVFAQWPQALNPAIEVAVAHLPGRGARLDEPPLHTIAESVGPLVEAILPLADKPLAFFGHCMGAMVMMAVAERLEHEHGVILERVYASAAAPPSHYQAPLLHLLDDDELMLVLQMIGFTNSGALIEDDELRELLMPMLRADFEAVAHHSRDYRPRRPLSAPLVVLAGRRDVFVAPRFVPGWRQFTTAEVRFELLDEHHYFVESERAALLSLISGERGSDGVIRALAAKEWDAALRDPEPFTRDGWDRRAEWLRVHQPAKSAVGTLVLIPDLLGARFPLHSPTTCGASWRVLELSYPGLERGDPRSPGPPDQVIARFIELLEGEDDGPLILLGHGFGAVCAAEIAAALGPRVRHLFAVNGVPPGHYGLPFADLLDDPQLVAFLRLIGHPRPDPSSLAQVRAGIRLGSAYPVESERELPCPVTALRAKRDVWLSYHTVDRWADVCQGPVEIISREGRHFDDVDEQLAPQLRALSASLPDP</sequence>
<dbReference type="SUPFAM" id="SSF52151">
    <property type="entry name" value="FabD/lysophospholipase-like"/>
    <property type="match status" value="2"/>
</dbReference>
<dbReference type="GO" id="GO:0006633">
    <property type="term" value="P:fatty acid biosynthetic process"/>
    <property type="evidence" value="ECO:0007669"/>
    <property type="project" value="InterPro"/>
</dbReference>
<keyword evidence="9" id="KW-0012">Acyltransferase</keyword>
<evidence type="ECO:0000256" key="3">
    <source>
        <dbReference type="ARBA" id="ARBA00022679"/>
    </source>
</evidence>
<protein>
    <submittedName>
        <fullName evidence="9">Erythronolide synthase, modules 1 and 2</fullName>
        <ecNumber evidence="9">2.3.1.94</ecNumber>
    </submittedName>
</protein>
<dbReference type="InterPro" id="IPR016039">
    <property type="entry name" value="Thiolase-like"/>
</dbReference>
<dbReference type="SMART" id="SM00822">
    <property type="entry name" value="PKS_KR"/>
    <property type="match status" value="2"/>
</dbReference>
<reference evidence="9 10" key="1">
    <citation type="submission" date="2018-03" db="EMBL/GenBank/DDBJ databases">
        <title>Draft Genome Sequences of the Obligatory Marine Myxobacteria Enhygromyxa salina SWB005.</title>
        <authorList>
            <person name="Poehlein A."/>
            <person name="Moghaddam J.A."/>
            <person name="Harms H."/>
            <person name="Alanjari M."/>
            <person name="Koenig G.M."/>
            <person name="Daniel R."/>
            <person name="Schaeberle T.F."/>
        </authorList>
    </citation>
    <scope>NUCLEOTIDE SEQUENCE [LARGE SCALE GENOMIC DNA]</scope>
    <source>
        <strain evidence="9 10">SWB005</strain>
    </source>
</reference>
<dbReference type="Gene3D" id="3.40.50.720">
    <property type="entry name" value="NAD(P)-binding Rossmann-like Domain"/>
    <property type="match status" value="2"/>
</dbReference>
<evidence type="ECO:0000313" key="10">
    <source>
        <dbReference type="Proteomes" id="UP000237968"/>
    </source>
</evidence>
<dbReference type="SUPFAM" id="SSF51735">
    <property type="entry name" value="NAD(P)-binding Rossmann-fold domains"/>
    <property type="match status" value="4"/>
</dbReference>
<evidence type="ECO:0000259" key="7">
    <source>
        <dbReference type="PROSITE" id="PS52004"/>
    </source>
</evidence>
<dbReference type="SMART" id="SM00827">
    <property type="entry name" value="PKS_AT"/>
    <property type="match status" value="2"/>
</dbReference>
<feature type="region of interest" description="N-terminal hotdog fold" evidence="5">
    <location>
        <begin position="930"/>
        <end position="1054"/>
    </location>
</feature>
<dbReference type="SUPFAM" id="SSF53474">
    <property type="entry name" value="alpha/beta-Hydrolases"/>
    <property type="match status" value="2"/>
</dbReference>
<dbReference type="Pfam" id="PF16197">
    <property type="entry name" value="KAsynt_C_assoc"/>
    <property type="match status" value="2"/>
</dbReference>
<dbReference type="InterPro" id="IPR016036">
    <property type="entry name" value="Malonyl_transacylase_ACP-bd"/>
</dbReference>
<dbReference type="InterPro" id="IPR049551">
    <property type="entry name" value="PKS_DH_C"/>
</dbReference>